<gene>
    <name evidence="2" type="ORF">JJJ17_02975</name>
</gene>
<name>A0A934SBW5_9RHOB</name>
<evidence type="ECO:0000313" key="2">
    <source>
        <dbReference type="EMBL" id="MBK4214883.1"/>
    </source>
</evidence>
<protein>
    <submittedName>
        <fullName evidence="2">Uncharacterized protein</fullName>
    </submittedName>
</protein>
<dbReference type="AlphaFoldDB" id="A0A934SBW5"/>
<proteinExistence type="predicted"/>
<organism evidence="2 3">
    <name type="scientific">Paracoccus caeni</name>
    <dbReference type="NCBI Taxonomy" id="657651"/>
    <lineage>
        <taxon>Bacteria</taxon>
        <taxon>Pseudomonadati</taxon>
        <taxon>Pseudomonadota</taxon>
        <taxon>Alphaproteobacteria</taxon>
        <taxon>Rhodobacterales</taxon>
        <taxon>Paracoccaceae</taxon>
        <taxon>Paracoccus</taxon>
    </lineage>
</organism>
<feature type="region of interest" description="Disordered" evidence="1">
    <location>
        <begin position="218"/>
        <end position="277"/>
    </location>
</feature>
<evidence type="ECO:0000256" key="1">
    <source>
        <dbReference type="SAM" id="MobiDB-lite"/>
    </source>
</evidence>
<keyword evidence="3" id="KW-1185">Reference proteome</keyword>
<accession>A0A934SBW5</accession>
<sequence length="284" mass="30755">MEVSTRAAMIAAVASIICAVIAATASIYIATRAGRQAEAAGEIARTAQADVQKLRRYVYDNGTLTETEIAGAKMVVRVNGSANAGPVSVPIDMERFVQICGDADGCLLTLGATRFRQQIDGLTDESYILQVPLQGAPCRFFWDVQTRGWSLSQACIATYGLYAYAGVYPFGSYQFSRAYQVYEYGNFYGHDDSQIGSDVDTLPLNIMSFKGACFLSEAPPDRDRRGGHLLPDDPQATGTGDGLYLIASSPDWDDTGAYPKADRGGRSPWPEDDPLRQCVLIAED</sequence>
<evidence type="ECO:0000313" key="3">
    <source>
        <dbReference type="Proteomes" id="UP000640485"/>
    </source>
</evidence>
<dbReference type="EMBL" id="JAEPRQ010000001">
    <property type="protein sequence ID" value="MBK4214883.1"/>
    <property type="molecule type" value="Genomic_DNA"/>
</dbReference>
<comment type="caution">
    <text evidence="2">The sequence shown here is derived from an EMBL/GenBank/DDBJ whole genome shotgun (WGS) entry which is preliminary data.</text>
</comment>
<reference evidence="2" key="1">
    <citation type="submission" date="2021-01" db="EMBL/GenBank/DDBJ databases">
        <title>Paracoccus amoyensis sp. nov., isolated from the surface seawater along the coast of Xiamen Island, China.</title>
        <authorList>
            <person name="Lyu L."/>
        </authorList>
    </citation>
    <scope>NUCLEOTIDE SEQUENCE</scope>
    <source>
        <strain evidence="2">MJ17</strain>
    </source>
</reference>
<dbReference type="Proteomes" id="UP000640485">
    <property type="component" value="Unassembled WGS sequence"/>
</dbReference>